<dbReference type="Proteomes" id="UP000663831">
    <property type="component" value="Unassembled WGS sequence"/>
</dbReference>
<organism evidence="1 2">
    <name type="scientific">Rhizoctonia solani</name>
    <dbReference type="NCBI Taxonomy" id="456999"/>
    <lineage>
        <taxon>Eukaryota</taxon>
        <taxon>Fungi</taxon>
        <taxon>Dikarya</taxon>
        <taxon>Basidiomycota</taxon>
        <taxon>Agaricomycotina</taxon>
        <taxon>Agaricomycetes</taxon>
        <taxon>Cantharellales</taxon>
        <taxon>Ceratobasidiaceae</taxon>
        <taxon>Rhizoctonia</taxon>
    </lineage>
</organism>
<protein>
    <submittedName>
        <fullName evidence="1">Uncharacterized protein</fullName>
    </submittedName>
</protein>
<reference evidence="1" key="1">
    <citation type="submission" date="2021-01" db="EMBL/GenBank/DDBJ databases">
        <authorList>
            <person name="Kaushik A."/>
        </authorList>
    </citation>
    <scope>NUCLEOTIDE SEQUENCE</scope>
    <source>
        <strain evidence="1">AG3-1AP</strain>
    </source>
</reference>
<evidence type="ECO:0000313" key="1">
    <source>
        <dbReference type="EMBL" id="CAE6518600.1"/>
    </source>
</evidence>
<proteinExistence type="predicted"/>
<dbReference type="EMBL" id="CAJMWV010006102">
    <property type="protein sequence ID" value="CAE6518600.1"/>
    <property type="molecule type" value="Genomic_DNA"/>
</dbReference>
<sequence>MTSSPSSDNITMAHRTHLTPELTTIGELSITEGYYLRPSSRNMNRPQVDVDPAASIYSGDTAVHSSPGVYSTGSISPQLGPDSTTIIHQDINLSLMDGQAHFDYIRDGELIAPRSVREMHWCSEQSGDSHEFIILRIEDANQNEAWVRFKAYSGGGIMGDMAYSGAPLLAHTMSPHASITFENGIDYQAVVEIRRKMTRLHRIPADGKNRAFRTAEFAEMLSLQIGNGVGLCAPQDLCEIWPSVPTSDRRLFEVRWYEMPDGSGAEFIVLFVDGSSDLSSYEDWWVRLERIEMSDYAAISTDSKAVIYPGSELKHKLTFNDGLPFEKVINVLRSVPIGLNPISEDCWFFASTITHKLSVEVDGDLGECSVRDLREIWSGERGSQLLVNRIQSLQEFEVPGIPSEFLLLNISEDKYDRRGLWVRLGKSMDGIEDCASISRNRRRLMSSADSNLIADIAFEVLKFGDVMSTLSRINIEINRDATTTQRRGTYRVIPHEIIGRISQRRDYVCWLKGNQRNLS</sequence>
<accession>A0A8H3DAQ3</accession>
<name>A0A8H3DAQ3_9AGAM</name>
<dbReference type="AlphaFoldDB" id="A0A8H3DAQ3"/>
<comment type="caution">
    <text evidence="1">The sequence shown here is derived from an EMBL/GenBank/DDBJ whole genome shotgun (WGS) entry which is preliminary data.</text>
</comment>
<evidence type="ECO:0000313" key="2">
    <source>
        <dbReference type="Proteomes" id="UP000663831"/>
    </source>
</evidence>
<gene>
    <name evidence="1" type="ORF">RDB_LOCUS140918</name>
</gene>